<name>A0A3D9KWB3_MARFU</name>
<proteinExistence type="predicted"/>
<dbReference type="PANTHER" id="PTHR48090:SF7">
    <property type="entry name" value="RFBJ PROTEIN"/>
    <property type="match status" value="1"/>
</dbReference>
<dbReference type="AlphaFoldDB" id="A0A3D9KWB3"/>
<comment type="caution">
    <text evidence="2">The sequence shown here is derived from an EMBL/GenBank/DDBJ whole genome shotgun (WGS) entry which is preliminary data.</text>
</comment>
<organism evidence="2 3">
    <name type="scientific">Marinoscillum furvescens DSM 4134</name>
    <dbReference type="NCBI Taxonomy" id="1122208"/>
    <lineage>
        <taxon>Bacteria</taxon>
        <taxon>Pseudomonadati</taxon>
        <taxon>Bacteroidota</taxon>
        <taxon>Cytophagia</taxon>
        <taxon>Cytophagales</taxon>
        <taxon>Reichenbachiellaceae</taxon>
        <taxon>Marinoscillum</taxon>
    </lineage>
</organism>
<dbReference type="PANTHER" id="PTHR48090">
    <property type="entry name" value="UNDECAPRENYL-PHOSPHATE 4-DEOXY-4-FORMAMIDO-L-ARABINOSE TRANSFERASE-RELATED"/>
    <property type="match status" value="1"/>
</dbReference>
<keyword evidence="2" id="KW-0808">Transferase</keyword>
<dbReference type="SUPFAM" id="SSF53448">
    <property type="entry name" value="Nucleotide-diphospho-sugar transferases"/>
    <property type="match status" value="1"/>
</dbReference>
<feature type="domain" description="Glycosyltransferase 2-like" evidence="1">
    <location>
        <begin position="10"/>
        <end position="105"/>
    </location>
</feature>
<accession>A0A3D9KWB3</accession>
<dbReference type="Proteomes" id="UP000256779">
    <property type="component" value="Unassembled WGS sequence"/>
</dbReference>
<evidence type="ECO:0000313" key="3">
    <source>
        <dbReference type="Proteomes" id="UP000256779"/>
    </source>
</evidence>
<dbReference type="CDD" id="cd04179">
    <property type="entry name" value="DPM_DPG-synthase_like"/>
    <property type="match status" value="1"/>
</dbReference>
<dbReference type="EMBL" id="QREG01000031">
    <property type="protein sequence ID" value="RED92316.1"/>
    <property type="molecule type" value="Genomic_DNA"/>
</dbReference>
<sequence>MKSDQPTIAVVIPAYNAQEWISNTLDELKDLSIFKQIIVVDDGSADLTADEVRKHRFIELIRLQENRGQHHATWVGIKASNSDFVLTIDDDLPLSPAAIHQFIKEGILQNAELAYAQYSRDGNVLSRIGSWLVSKWMSLKFNQQIAGSSTRLISSGLIKSINKDTLDGYLDTHLLKHSEKTIFIPVAGFRPNLASRYSLRRRVKLFTKLLGS</sequence>
<protein>
    <submittedName>
        <fullName evidence="2">Glycosyl transferase family 2</fullName>
    </submittedName>
</protein>
<dbReference type="InterPro" id="IPR050256">
    <property type="entry name" value="Glycosyltransferase_2"/>
</dbReference>
<dbReference type="Gene3D" id="3.90.550.10">
    <property type="entry name" value="Spore Coat Polysaccharide Biosynthesis Protein SpsA, Chain A"/>
    <property type="match status" value="1"/>
</dbReference>
<evidence type="ECO:0000313" key="2">
    <source>
        <dbReference type="EMBL" id="RED92316.1"/>
    </source>
</evidence>
<dbReference type="GO" id="GO:0016740">
    <property type="term" value="F:transferase activity"/>
    <property type="evidence" value="ECO:0007669"/>
    <property type="project" value="UniProtKB-KW"/>
</dbReference>
<dbReference type="InterPro" id="IPR029044">
    <property type="entry name" value="Nucleotide-diphossugar_trans"/>
</dbReference>
<gene>
    <name evidence="2" type="ORF">C7460_13130</name>
</gene>
<dbReference type="Pfam" id="PF00535">
    <property type="entry name" value="Glycos_transf_2"/>
    <property type="match status" value="1"/>
</dbReference>
<evidence type="ECO:0000259" key="1">
    <source>
        <dbReference type="Pfam" id="PF00535"/>
    </source>
</evidence>
<keyword evidence="3" id="KW-1185">Reference proteome</keyword>
<reference evidence="2 3" key="1">
    <citation type="submission" date="2018-07" db="EMBL/GenBank/DDBJ databases">
        <title>Genomic Encyclopedia of Type Strains, Phase IV (KMG-IV): sequencing the most valuable type-strain genomes for metagenomic binning, comparative biology and taxonomic classification.</title>
        <authorList>
            <person name="Goeker M."/>
        </authorList>
    </citation>
    <scope>NUCLEOTIDE SEQUENCE [LARGE SCALE GENOMIC DNA]</scope>
    <source>
        <strain evidence="2 3">DSM 4134</strain>
    </source>
</reference>
<dbReference type="RefSeq" id="WP_170148138.1">
    <property type="nucleotide sequence ID" value="NZ_QREG01000031.1"/>
</dbReference>
<dbReference type="InterPro" id="IPR001173">
    <property type="entry name" value="Glyco_trans_2-like"/>
</dbReference>